<evidence type="ECO:0000256" key="1">
    <source>
        <dbReference type="ARBA" id="ARBA00004651"/>
    </source>
</evidence>
<reference evidence="10" key="1">
    <citation type="submission" date="2017-06" db="EMBL/GenBank/DDBJ databases">
        <authorList>
            <person name="Varghese N."/>
            <person name="Submissions S."/>
        </authorList>
    </citation>
    <scope>NUCLEOTIDE SEQUENCE [LARGE SCALE GENOMIC DNA]</scope>
    <source>
        <strain evidence="10">JAD2</strain>
    </source>
</reference>
<evidence type="ECO:0000256" key="3">
    <source>
        <dbReference type="ARBA" id="ARBA00022475"/>
    </source>
</evidence>
<evidence type="ECO:0000256" key="2">
    <source>
        <dbReference type="ARBA" id="ARBA00007362"/>
    </source>
</evidence>
<dbReference type="InterPro" id="IPR037185">
    <property type="entry name" value="EmrE-like"/>
</dbReference>
<keyword evidence="4 7" id="KW-0812">Transmembrane</keyword>
<dbReference type="AlphaFoldDB" id="A0A212R0P2"/>
<keyword evidence="10" id="KW-1185">Reference proteome</keyword>
<protein>
    <submittedName>
        <fullName evidence="9">Threonine/homoserine efflux transporter RhtA</fullName>
    </submittedName>
</protein>
<keyword evidence="5 7" id="KW-1133">Transmembrane helix</keyword>
<dbReference type="EMBL" id="FYEK01000027">
    <property type="protein sequence ID" value="SNB65377.1"/>
    <property type="molecule type" value="Genomic_DNA"/>
</dbReference>
<feature type="transmembrane region" description="Helical" evidence="7">
    <location>
        <begin position="149"/>
        <end position="168"/>
    </location>
</feature>
<evidence type="ECO:0000256" key="7">
    <source>
        <dbReference type="SAM" id="Phobius"/>
    </source>
</evidence>
<sequence>MAWEGILAALASAIMLGGAPILAKLAYRDGADPATVVILRSGIAALALWALYLIHPRWRRYLYIYPVGLLGCLAVGFTNALGSIFYYMGLYRLDAAVAHLIYSMYPVLVAVITHLNGEPVPGWTRVRILMAGLGVGLLLGRFQGMPDPLGVILVLLSSGLYALHVVLSQRVLYEMPAQTLTLYALTATAAFTPVAGWAMGNARASVPTAALGPIAAMAGVLMLSRLTMFLGVKRLGGVQTALLTVLEILVTVGLAVGFLGERLTLVQWLGALLMIASVMLIARESPRAPVPRWRMPLLPPAD</sequence>
<dbReference type="PANTHER" id="PTHR42920">
    <property type="entry name" value="OS03G0707200 PROTEIN-RELATED"/>
    <property type="match status" value="1"/>
</dbReference>
<organism evidence="9 10">
    <name type="scientific">Thermoflexus hugenholtzii JAD2</name>
    <dbReference type="NCBI Taxonomy" id="877466"/>
    <lineage>
        <taxon>Bacteria</taxon>
        <taxon>Bacillati</taxon>
        <taxon>Chloroflexota</taxon>
        <taxon>Thermoflexia</taxon>
        <taxon>Thermoflexales</taxon>
        <taxon>Thermoflexaceae</taxon>
        <taxon>Thermoflexus</taxon>
    </lineage>
</organism>
<feature type="transmembrane region" description="Helical" evidence="7">
    <location>
        <begin position="126"/>
        <end position="143"/>
    </location>
</feature>
<dbReference type="RefSeq" id="WP_159461637.1">
    <property type="nucleotide sequence ID" value="NZ_FYEK01000027.1"/>
</dbReference>
<evidence type="ECO:0000256" key="6">
    <source>
        <dbReference type="ARBA" id="ARBA00023136"/>
    </source>
</evidence>
<evidence type="ECO:0000313" key="10">
    <source>
        <dbReference type="Proteomes" id="UP000197025"/>
    </source>
</evidence>
<dbReference type="Pfam" id="PF00892">
    <property type="entry name" value="EamA"/>
    <property type="match status" value="2"/>
</dbReference>
<feature type="transmembrane region" description="Helical" evidence="7">
    <location>
        <begin position="33"/>
        <end position="54"/>
    </location>
</feature>
<dbReference type="InParanoid" id="A0A212R0P2"/>
<feature type="transmembrane region" description="Helical" evidence="7">
    <location>
        <begin position="180"/>
        <end position="198"/>
    </location>
</feature>
<keyword evidence="3" id="KW-1003">Cell membrane</keyword>
<feature type="domain" description="EamA" evidence="8">
    <location>
        <begin position="149"/>
        <end position="282"/>
    </location>
</feature>
<feature type="transmembrane region" description="Helical" evidence="7">
    <location>
        <begin position="61"/>
        <end position="89"/>
    </location>
</feature>
<name>A0A212R0P2_9CHLR</name>
<dbReference type="PANTHER" id="PTHR42920:SF5">
    <property type="entry name" value="EAMA DOMAIN-CONTAINING PROTEIN"/>
    <property type="match status" value="1"/>
</dbReference>
<keyword evidence="6 7" id="KW-0472">Membrane</keyword>
<feature type="transmembrane region" description="Helical" evidence="7">
    <location>
        <begin position="204"/>
        <end position="223"/>
    </location>
</feature>
<gene>
    <name evidence="9" type="ORF">SAMN02746019_00009810</name>
</gene>
<evidence type="ECO:0000313" key="9">
    <source>
        <dbReference type="EMBL" id="SNB65377.1"/>
    </source>
</evidence>
<dbReference type="Proteomes" id="UP000197025">
    <property type="component" value="Unassembled WGS sequence"/>
</dbReference>
<comment type="subcellular location">
    <subcellularLocation>
        <location evidence="1">Cell membrane</location>
        <topology evidence="1">Multi-pass membrane protein</topology>
    </subcellularLocation>
</comment>
<evidence type="ECO:0000256" key="4">
    <source>
        <dbReference type="ARBA" id="ARBA00022692"/>
    </source>
</evidence>
<dbReference type="InterPro" id="IPR051258">
    <property type="entry name" value="Diverse_Substrate_Transporter"/>
</dbReference>
<feature type="transmembrane region" description="Helical" evidence="7">
    <location>
        <begin position="235"/>
        <end position="259"/>
    </location>
</feature>
<feature type="transmembrane region" description="Helical" evidence="7">
    <location>
        <begin position="265"/>
        <end position="282"/>
    </location>
</feature>
<evidence type="ECO:0000256" key="5">
    <source>
        <dbReference type="ARBA" id="ARBA00022989"/>
    </source>
</evidence>
<dbReference type="OrthoDB" id="6119273at2"/>
<proteinExistence type="inferred from homology"/>
<feature type="transmembrane region" description="Helical" evidence="7">
    <location>
        <begin position="95"/>
        <end position="114"/>
    </location>
</feature>
<dbReference type="FunCoup" id="A0A212R0P2">
    <property type="interactions" value="17"/>
</dbReference>
<feature type="domain" description="EamA" evidence="8">
    <location>
        <begin position="5"/>
        <end position="139"/>
    </location>
</feature>
<evidence type="ECO:0000259" key="8">
    <source>
        <dbReference type="Pfam" id="PF00892"/>
    </source>
</evidence>
<accession>A0A212R0P2</accession>
<dbReference type="SUPFAM" id="SSF103481">
    <property type="entry name" value="Multidrug resistance efflux transporter EmrE"/>
    <property type="match status" value="2"/>
</dbReference>
<dbReference type="InterPro" id="IPR000620">
    <property type="entry name" value="EamA_dom"/>
</dbReference>
<dbReference type="GO" id="GO:0005886">
    <property type="term" value="C:plasma membrane"/>
    <property type="evidence" value="ECO:0007669"/>
    <property type="project" value="UniProtKB-SubCell"/>
</dbReference>
<comment type="similarity">
    <text evidence="2">Belongs to the EamA transporter family.</text>
</comment>